<reference evidence="1 2" key="1">
    <citation type="submission" date="2017-06" db="EMBL/GenBank/DDBJ databases">
        <title>Genome sequencing of cyanobaciteial culture collection at National Institute for Environmental Studies (NIES).</title>
        <authorList>
            <person name="Hirose Y."/>
            <person name="Shimura Y."/>
            <person name="Fujisawa T."/>
            <person name="Nakamura Y."/>
            <person name="Kawachi M."/>
        </authorList>
    </citation>
    <scope>NUCLEOTIDE SEQUENCE [LARGE SCALE GENOMIC DNA]</scope>
    <source>
        <strain evidence="1 2">NIES-806</strain>
    </source>
</reference>
<name>A0A1Z4V8M1_9CYAN</name>
<proteinExistence type="predicted"/>
<dbReference type="Proteomes" id="UP000218702">
    <property type="component" value="Chromosome"/>
</dbReference>
<keyword evidence="2" id="KW-1185">Reference proteome</keyword>
<gene>
    <name evidence="1" type="ORF">NIES806_38150</name>
</gene>
<sequence>MQDEMGSNMEKEHEKVEHNFQYLIIKLNKLKDKIKSQNNQGKFHFLALDILTEKIRFLPREISAKFL</sequence>
<organism evidence="1 2">
    <name type="scientific">Dolichospermum compactum NIES-806</name>
    <dbReference type="NCBI Taxonomy" id="1973481"/>
    <lineage>
        <taxon>Bacteria</taxon>
        <taxon>Bacillati</taxon>
        <taxon>Cyanobacteriota</taxon>
        <taxon>Cyanophyceae</taxon>
        <taxon>Nostocales</taxon>
        <taxon>Aphanizomenonaceae</taxon>
        <taxon>Dolichospermum</taxon>
        <taxon>Dolichospermum compactum</taxon>
    </lineage>
</organism>
<protein>
    <submittedName>
        <fullName evidence="1">Uncharacterized protein</fullName>
    </submittedName>
</protein>
<dbReference type="AlphaFoldDB" id="A0A1Z4V8M1"/>
<dbReference type="KEGG" id="dcm:NIES806_38150"/>
<evidence type="ECO:0000313" key="2">
    <source>
        <dbReference type="Proteomes" id="UP000218702"/>
    </source>
</evidence>
<evidence type="ECO:0000313" key="1">
    <source>
        <dbReference type="EMBL" id="BAZ87585.1"/>
    </source>
</evidence>
<dbReference type="OrthoDB" id="5077820at2"/>
<dbReference type="EMBL" id="AP018316">
    <property type="protein sequence ID" value="BAZ87585.1"/>
    <property type="molecule type" value="Genomic_DNA"/>
</dbReference>
<accession>A0A1Z4V8M1</accession>